<dbReference type="Pfam" id="PF00781">
    <property type="entry name" value="DAGK_cat"/>
    <property type="match status" value="1"/>
</dbReference>
<feature type="chain" id="PRO_5002144970" evidence="1">
    <location>
        <begin position="20"/>
        <end position="290"/>
    </location>
</feature>
<name>A0A0B8ZKW6_9SPHN</name>
<dbReference type="EMBL" id="JRVC01000007">
    <property type="protein sequence ID" value="KHS46873.1"/>
    <property type="molecule type" value="Genomic_DNA"/>
</dbReference>
<organism evidence="3 4">
    <name type="scientific">Novosphingobium subterraneum</name>
    <dbReference type="NCBI Taxonomy" id="48936"/>
    <lineage>
        <taxon>Bacteria</taxon>
        <taxon>Pseudomonadati</taxon>
        <taxon>Pseudomonadota</taxon>
        <taxon>Alphaproteobacteria</taxon>
        <taxon>Sphingomonadales</taxon>
        <taxon>Sphingomonadaceae</taxon>
        <taxon>Novosphingobium</taxon>
    </lineage>
</organism>
<keyword evidence="1" id="KW-0732">Signal</keyword>
<gene>
    <name evidence="3" type="ORF">NJ75_01709</name>
</gene>
<feature type="domain" description="DAGKc" evidence="2">
    <location>
        <begin position="8"/>
        <end position="136"/>
    </location>
</feature>
<protein>
    <submittedName>
        <fullName evidence="3">Sphingosine kinase</fullName>
    </submittedName>
</protein>
<dbReference type="InterPro" id="IPR016064">
    <property type="entry name" value="NAD/diacylglycerol_kinase_sf"/>
</dbReference>
<evidence type="ECO:0000256" key="1">
    <source>
        <dbReference type="SAM" id="SignalP"/>
    </source>
</evidence>
<dbReference type="InterPro" id="IPR017438">
    <property type="entry name" value="ATP-NAD_kinase_N"/>
</dbReference>
<keyword evidence="3" id="KW-0808">Transferase</keyword>
<evidence type="ECO:0000313" key="3">
    <source>
        <dbReference type="EMBL" id="KHS46873.1"/>
    </source>
</evidence>
<reference evidence="3 4" key="1">
    <citation type="submission" date="2014-10" db="EMBL/GenBank/DDBJ databases">
        <title>Draft genome sequence of Novosphingobium subterraneum DSM 12447.</title>
        <authorList>
            <person name="Gan H.M."/>
            <person name="Gan H.Y."/>
            <person name="Savka M.A."/>
        </authorList>
    </citation>
    <scope>NUCLEOTIDE SEQUENCE [LARGE SCALE GENOMIC DNA]</scope>
    <source>
        <strain evidence="3 4">DSM 12447</strain>
    </source>
</reference>
<dbReference type="PROSITE" id="PS50146">
    <property type="entry name" value="DAGK"/>
    <property type="match status" value="1"/>
</dbReference>
<evidence type="ECO:0000259" key="2">
    <source>
        <dbReference type="PROSITE" id="PS50146"/>
    </source>
</evidence>
<comment type="caution">
    <text evidence="3">The sequence shown here is derived from an EMBL/GenBank/DDBJ whole genome shotgun (WGS) entry which is preliminary data.</text>
</comment>
<dbReference type="Gene3D" id="3.40.50.10330">
    <property type="entry name" value="Probable inorganic polyphosphate/atp-NAD kinase, domain 1"/>
    <property type="match status" value="1"/>
</dbReference>
<accession>A0A0B8ZKW6</accession>
<keyword evidence="4" id="KW-1185">Reference proteome</keyword>
<keyword evidence="3" id="KW-0418">Kinase</keyword>
<dbReference type="STRING" id="48936.NJ75_01709"/>
<dbReference type="GO" id="GO:0016301">
    <property type="term" value="F:kinase activity"/>
    <property type="evidence" value="ECO:0007669"/>
    <property type="project" value="UniProtKB-KW"/>
</dbReference>
<dbReference type="AlphaFoldDB" id="A0A0B8ZKW6"/>
<dbReference type="PATRIC" id="fig|48936.3.peg.1714"/>
<dbReference type="Proteomes" id="UP000031338">
    <property type="component" value="Unassembled WGS sequence"/>
</dbReference>
<dbReference type="InterPro" id="IPR001206">
    <property type="entry name" value="Diacylglycerol_kinase_cat_dom"/>
</dbReference>
<proteinExistence type="predicted"/>
<sequence>MLPVLPVMTLSPLWLVTNAASGSNSDAAVDDLVASLSAAGCAPARVIRFPDEELPTRAQLEAEGIATLAVFTGDGTINTAASALEGWGGALLVLPGGTQNLLSKSLHGDVPAEEVTGKLGSARRVRRQALRTSQGVALIELLAGPGAMWADVRESVRDLDLPTIAETFTTALRETREGPGVRLSAPATAAQPEGYRAVRMAPLDGDSMEVDGYDFSDWGEFAAQGFAMLVKRDFRQGPHDELGQCSSATLESDGPIAMMIDGERREGGMREEVTCEEFALDFLCTIAPGA</sequence>
<dbReference type="SUPFAM" id="SSF111331">
    <property type="entry name" value="NAD kinase/diacylglycerol kinase-like"/>
    <property type="match status" value="1"/>
</dbReference>
<evidence type="ECO:0000313" key="4">
    <source>
        <dbReference type="Proteomes" id="UP000031338"/>
    </source>
</evidence>
<dbReference type="RefSeq" id="WP_052242214.1">
    <property type="nucleotide sequence ID" value="NZ_JRVC01000007.1"/>
</dbReference>
<feature type="signal peptide" evidence="1">
    <location>
        <begin position="1"/>
        <end position="19"/>
    </location>
</feature>